<gene>
    <name evidence="1" type="ORF">MES5069_200031</name>
</gene>
<evidence type="ECO:0000313" key="1">
    <source>
        <dbReference type="EMBL" id="CAH2398483.1"/>
    </source>
</evidence>
<dbReference type="Proteomes" id="UP001153050">
    <property type="component" value="Unassembled WGS sequence"/>
</dbReference>
<dbReference type="EMBL" id="CAKXZT010000113">
    <property type="protein sequence ID" value="CAH2398483.1"/>
    <property type="molecule type" value="Genomic_DNA"/>
</dbReference>
<proteinExistence type="predicted"/>
<organism evidence="1 2">
    <name type="scientific">Mesorhizobium escarrei</name>
    <dbReference type="NCBI Taxonomy" id="666018"/>
    <lineage>
        <taxon>Bacteria</taxon>
        <taxon>Pseudomonadati</taxon>
        <taxon>Pseudomonadota</taxon>
        <taxon>Alphaproteobacteria</taxon>
        <taxon>Hyphomicrobiales</taxon>
        <taxon>Phyllobacteriaceae</taxon>
        <taxon>Mesorhizobium</taxon>
    </lineage>
</organism>
<sequence>MAGRCRCVDRGLHRRHRQGCGVIRLSGAAGQGCLRQRHHGNAPDRYPQPCQPALWRRRHHYRRRVPTDGRRDGLCMAGRGFGAFALHLRKRRPALRRTLTLCRAWWYEEPRVVHSFLRARKTLPRAGEAFTRIAAAIATLGKGEWL</sequence>
<evidence type="ECO:0008006" key="3">
    <source>
        <dbReference type="Google" id="ProtNLM"/>
    </source>
</evidence>
<accession>A0ABM9DPA0</accession>
<comment type="caution">
    <text evidence="1">The sequence shown here is derived from an EMBL/GenBank/DDBJ whole genome shotgun (WGS) entry which is preliminary data.</text>
</comment>
<protein>
    <recommendedName>
        <fullName evidence="3">LysR substrate-binding domain-containing protein</fullName>
    </recommendedName>
</protein>
<name>A0ABM9DPA0_9HYPH</name>
<keyword evidence="2" id="KW-1185">Reference proteome</keyword>
<evidence type="ECO:0000313" key="2">
    <source>
        <dbReference type="Proteomes" id="UP001153050"/>
    </source>
</evidence>
<reference evidence="1 2" key="1">
    <citation type="submission" date="2022-03" db="EMBL/GenBank/DDBJ databases">
        <authorList>
            <person name="Brunel B."/>
        </authorList>
    </citation>
    <scope>NUCLEOTIDE SEQUENCE [LARGE SCALE GENOMIC DNA]</scope>
    <source>
        <strain evidence="1">STM5069sample</strain>
    </source>
</reference>